<keyword evidence="1" id="KW-0472">Membrane</keyword>
<evidence type="ECO:0000313" key="2">
    <source>
        <dbReference type="EMBL" id="KAA8567164.1"/>
    </source>
</evidence>
<evidence type="ECO:0000256" key="1">
    <source>
        <dbReference type="SAM" id="Phobius"/>
    </source>
</evidence>
<feature type="transmembrane region" description="Helical" evidence="1">
    <location>
        <begin position="25"/>
        <end position="45"/>
    </location>
</feature>
<sequence>MQRDMEKSEKPCINSIRFESSHWCFLYFICVIMRYLRSIIIFLILRRVFNIVSTHQGGKMGTLLHGVSQIDVISSIR</sequence>
<proteinExistence type="predicted"/>
<dbReference type="EMBL" id="VICG01000011">
    <property type="protein sequence ID" value="KAA8567164.1"/>
    <property type="molecule type" value="Genomic_DNA"/>
</dbReference>
<reference evidence="2 3" key="1">
    <citation type="submission" date="2019-06" db="EMBL/GenBank/DDBJ databases">
        <title>Genome Sequence of the Brown Rot Fungal Pathogen Monilinia fructicola.</title>
        <authorList>
            <person name="De Miccolis Angelini R.M."/>
            <person name="Landi L."/>
            <person name="Abate D."/>
            <person name="Pollastro S."/>
            <person name="Romanazzi G."/>
            <person name="Faretra F."/>
        </authorList>
    </citation>
    <scope>NUCLEOTIDE SEQUENCE [LARGE SCALE GENOMIC DNA]</scope>
    <source>
        <strain evidence="2 3">Mfrc123</strain>
    </source>
</reference>
<dbReference type="Proteomes" id="UP000322873">
    <property type="component" value="Unassembled WGS sequence"/>
</dbReference>
<keyword evidence="1" id="KW-0812">Transmembrane</keyword>
<comment type="caution">
    <text evidence="2">The sequence shown here is derived from an EMBL/GenBank/DDBJ whole genome shotgun (WGS) entry which is preliminary data.</text>
</comment>
<accession>A0A5M9JCU1</accession>
<evidence type="ECO:0000313" key="3">
    <source>
        <dbReference type="Proteomes" id="UP000322873"/>
    </source>
</evidence>
<protein>
    <submittedName>
        <fullName evidence="2">Uncharacterized protein</fullName>
    </submittedName>
</protein>
<gene>
    <name evidence="2" type="ORF">EYC84_010225</name>
</gene>
<dbReference type="AlphaFoldDB" id="A0A5M9JCU1"/>
<organism evidence="2 3">
    <name type="scientific">Monilinia fructicola</name>
    <name type="common">Brown rot fungus</name>
    <name type="synonym">Ciboria fructicola</name>
    <dbReference type="NCBI Taxonomy" id="38448"/>
    <lineage>
        <taxon>Eukaryota</taxon>
        <taxon>Fungi</taxon>
        <taxon>Dikarya</taxon>
        <taxon>Ascomycota</taxon>
        <taxon>Pezizomycotina</taxon>
        <taxon>Leotiomycetes</taxon>
        <taxon>Helotiales</taxon>
        <taxon>Sclerotiniaceae</taxon>
        <taxon>Monilinia</taxon>
    </lineage>
</organism>
<name>A0A5M9JCU1_MONFR</name>
<keyword evidence="3" id="KW-1185">Reference proteome</keyword>
<keyword evidence="1" id="KW-1133">Transmembrane helix</keyword>